<feature type="region of interest" description="Disordered" evidence="1">
    <location>
        <begin position="1688"/>
        <end position="1897"/>
    </location>
</feature>
<organism evidence="2 3">
    <name type="scientific">Physocladia obscura</name>
    <dbReference type="NCBI Taxonomy" id="109957"/>
    <lineage>
        <taxon>Eukaryota</taxon>
        <taxon>Fungi</taxon>
        <taxon>Fungi incertae sedis</taxon>
        <taxon>Chytridiomycota</taxon>
        <taxon>Chytridiomycota incertae sedis</taxon>
        <taxon>Chytridiomycetes</taxon>
        <taxon>Chytridiales</taxon>
        <taxon>Chytriomycetaceae</taxon>
        <taxon>Physocladia</taxon>
    </lineage>
</organism>
<feature type="compositionally biased region" description="Low complexity" evidence="1">
    <location>
        <begin position="1508"/>
        <end position="1523"/>
    </location>
</feature>
<dbReference type="SUPFAM" id="SSF81995">
    <property type="entry name" value="beta-sandwich domain of Sec23/24"/>
    <property type="match status" value="1"/>
</dbReference>
<feature type="compositionally biased region" description="Acidic residues" evidence="1">
    <location>
        <begin position="1104"/>
        <end position="1147"/>
    </location>
</feature>
<reference evidence="2" key="1">
    <citation type="submission" date="2020-05" db="EMBL/GenBank/DDBJ databases">
        <title>Phylogenomic resolution of chytrid fungi.</title>
        <authorList>
            <person name="Stajich J.E."/>
            <person name="Amses K."/>
            <person name="Simmons R."/>
            <person name="Seto K."/>
            <person name="Myers J."/>
            <person name="Bonds A."/>
            <person name="Quandt C.A."/>
            <person name="Barry K."/>
            <person name="Liu P."/>
            <person name="Grigoriev I."/>
            <person name="Longcore J.E."/>
            <person name="James T.Y."/>
        </authorList>
    </citation>
    <scope>NUCLEOTIDE SEQUENCE</scope>
    <source>
        <strain evidence="2">JEL0513</strain>
    </source>
</reference>
<feature type="compositionally biased region" description="Acidic residues" evidence="1">
    <location>
        <begin position="946"/>
        <end position="967"/>
    </location>
</feature>
<accession>A0AAD5TC26</accession>
<feature type="compositionally biased region" description="Acidic residues" evidence="1">
    <location>
        <begin position="1539"/>
        <end position="1570"/>
    </location>
</feature>
<feature type="compositionally biased region" description="Polar residues" evidence="1">
    <location>
        <begin position="922"/>
        <end position="940"/>
    </location>
</feature>
<feature type="compositionally biased region" description="Basic and acidic residues" evidence="1">
    <location>
        <begin position="1770"/>
        <end position="1779"/>
    </location>
</feature>
<evidence type="ECO:0000313" key="3">
    <source>
        <dbReference type="Proteomes" id="UP001211907"/>
    </source>
</evidence>
<comment type="caution">
    <text evidence="2">The sequence shown here is derived from an EMBL/GenBank/DDBJ whole genome shotgun (WGS) entry which is preliminary data.</text>
</comment>
<feature type="compositionally biased region" description="Basic and acidic residues" evidence="1">
    <location>
        <begin position="1727"/>
        <end position="1742"/>
    </location>
</feature>
<feature type="compositionally biased region" description="Acidic residues" evidence="1">
    <location>
        <begin position="1869"/>
        <end position="1879"/>
    </location>
</feature>
<evidence type="ECO:0000256" key="1">
    <source>
        <dbReference type="SAM" id="MobiDB-lite"/>
    </source>
</evidence>
<feature type="compositionally biased region" description="Low complexity" evidence="1">
    <location>
        <begin position="1609"/>
        <end position="1619"/>
    </location>
</feature>
<protein>
    <recommendedName>
        <fullName evidence="4">PH domain-containing protein</fullName>
    </recommendedName>
</protein>
<feature type="region of interest" description="Disordered" evidence="1">
    <location>
        <begin position="1072"/>
        <end position="1147"/>
    </location>
</feature>
<evidence type="ECO:0000313" key="2">
    <source>
        <dbReference type="EMBL" id="KAJ3141444.1"/>
    </source>
</evidence>
<evidence type="ECO:0008006" key="4">
    <source>
        <dbReference type="Google" id="ProtNLM"/>
    </source>
</evidence>
<sequence>MPNITAVAPASTPASASGTESLSGTESGSESESTNSLSASRSASPTNNQLQQQQLLLQLQQQHQQQLQLQLQQQKQQLQQQQQPLLLQQQQHRILSPPLLPDLAPLVTTLASKSYAKSFLYAVPANPPSKLPTLEAFGCTKYWAELTGTTISLFPVPEAIAAAPYFPNPSAQSIMESEAVQIPAAKIIRAVKTANNNFPAVSFSLANAIAEILPYGFQPPIPTFAASYPPPPTPYDVCIAININASNLLYLFLRSNIAANHWVTAIRLSQFEASKVNHHITLRRLASTHVTSLSKSTESNDRDADSLRAWKDVGLSPFKTSTVGQVRGAGPPVYLEGWVRIRCGYAQAWKTVYGVVGNVAVIGNYETESSTTNSTTEKKPSKKGLFGLLLGDRGKKKENVPVPKPGIDGETTSNIYLNAAGGVGSTKFPDIAFYESMDAYRSGKGFPIFRVEAVTHASLDYVSYLSNSFPSLCDPDKSAPITTLSDGGTTPPIRIEGTIVAGSSILGTTSANTDTEDMRASQMPKTLLNALVLPVDNYSSDEYYKTIASASDTRPAPEFIYLMPLSDEPANVPLDALRWVTATLGTFKIEANLVAREVEMQQGEIGIAPFDAVAVFGETKRNYGPFQFAVELGLTGWGLLYLYTDELAGLSQAPPESGWTSKKMFHLVLQDKYKARKDGYLDKWVDAVGKGVEARGVVEKAEILDKVRGLIQWLEAQMPGSTGGYEFRERAIPVDDWNDNETRELYQNQQQVVYQTQQQVSKEVCVGEVNQNFEKQAKINGFDIPIASADSIPVHHEIPIESTYSVSASQSQENSGSVSENLITAVVASSTIEQTVAVDKDAVLTPFVAQPELLQETSVDTPTHAGIISETKPVTESSKDIVKTDLVLVAVPTLQPDGTWAWQYQFANQSSVGPNAQISPAFANSSGLANPQNAAKSSSGTKGGDNSDEDDDEEDDDDSDEDDNDDENVSLAASMHSASVKNHKRLSAAMKRQSILSLAAAASEASRRSSMDVSAAGGALTVVNPKMATPTQLNNSFGIGIPGPVNPSLMNSGVLGGLPLAVTRKKKIVIRRRKIEKSTAPGGRSSGQKSKLGQVINGGRTLDNDDEDDDGSQSDESVDSDDSLPGAEVEEEEYEEYEEEVDDSDDENVPAAELLQQQQMLLNQMIMMQGMPGGLAAMPNFAAGTTPLGTNPQLLVEQPPQMSQFVNIEEEEKPFKIYAENSLLAQLPEKNAAGVLLDKSPSRRAGNGGPLVSLPAEVKLAQEKALKQRNYEQAIKAVGLGGSNANQKALEELRQKFDGVTVGAAIPSGFPLASNMAKLQAPALKPKIEGGLLAEVDKWEKEKEALKKMGGYRSSTFIPPKQFSVHPMDQNMQPRPFSQSLDAQTGMFMQMPQGSLFPGYPQINGGYGQFQPPPGLYPPHGYGYQQFPGNYPPNSEYGYENGWEDPNLAASHHMMRQQWLENERIKEMQRMMERGNCEYKKNVSSRLIIISASRRGSTSETSSHLAKSKNASSKGTSKGTSKSTPKDKKGRSKYYKPDSDEDEAEDEESGTESDSDESEDSNENSSEDNSSETSSDRQSLASRKKVLSKHKSPAARSAKSRGATPLPNSDSDSLSRASSGGVIVNPATASSFIQGGPPIPGDYTAQNGMYGPMRSMMPMPGYPPMQHMMQQGQMNHQYQMYDSYRMSMPFGPNTGLPQQLQQQQQQPPIQQQFNSSGSAFGTSGETGGREWIGERKRPKEPARNVNEAAAEEEAERKERERERRRRLRRRGIDVEKSTDEEGESATAAFLADAGLGMGTKSPSIKSAPKSPKSPKRPATPKADLNQDSENDEPTVKSGKGLLEDGELDKLLERAGKKKAKDRQERGNESEDESSSDEEIVIIRRKKKGKGKGKSKKI</sequence>
<feature type="compositionally biased region" description="Low complexity" evidence="1">
    <location>
        <begin position="1800"/>
        <end position="1810"/>
    </location>
</feature>
<feature type="compositionally biased region" description="Polar residues" evidence="1">
    <location>
        <begin position="1713"/>
        <end position="1723"/>
    </location>
</feature>
<feature type="compositionally biased region" description="Basic residues" evidence="1">
    <location>
        <begin position="1582"/>
        <end position="1593"/>
    </location>
</feature>
<gene>
    <name evidence="2" type="ORF">HK100_006661</name>
</gene>
<feature type="region of interest" description="Disordered" evidence="1">
    <location>
        <begin position="1"/>
        <end position="49"/>
    </location>
</feature>
<proteinExistence type="predicted"/>
<keyword evidence="3" id="KW-1185">Reference proteome</keyword>
<feature type="region of interest" description="Disordered" evidence="1">
    <location>
        <begin position="1493"/>
        <end position="1621"/>
    </location>
</feature>
<name>A0AAD5TC26_9FUNG</name>
<dbReference type="Proteomes" id="UP001211907">
    <property type="component" value="Unassembled WGS sequence"/>
</dbReference>
<feature type="compositionally biased region" description="Low complexity" evidence="1">
    <location>
        <begin position="1696"/>
        <end position="1712"/>
    </location>
</feature>
<feature type="compositionally biased region" description="Basic residues" evidence="1">
    <location>
        <begin position="1882"/>
        <end position="1897"/>
    </location>
</feature>
<feature type="region of interest" description="Disordered" evidence="1">
    <location>
        <begin position="922"/>
        <end position="967"/>
    </location>
</feature>
<dbReference type="EMBL" id="JADGJH010000031">
    <property type="protein sequence ID" value="KAJ3141444.1"/>
    <property type="molecule type" value="Genomic_DNA"/>
</dbReference>